<comment type="caution">
    <text evidence="1">The sequence shown here is derived from an EMBL/GenBank/DDBJ whole genome shotgun (WGS) entry which is preliminary data.</text>
</comment>
<dbReference type="VEuPathDB" id="FungiDB:FUN_021184"/>
<protein>
    <submittedName>
        <fullName evidence="1">Uncharacterized protein</fullName>
    </submittedName>
</protein>
<gene>
    <name evidence="1" type="ORF">RhiirA4_465659</name>
</gene>
<proteinExistence type="predicted"/>
<accession>A0A2I1GSJ2</accession>
<keyword evidence="2" id="KW-1185">Reference proteome</keyword>
<organism evidence="1 2">
    <name type="scientific">Rhizophagus irregularis</name>
    <dbReference type="NCBI Taxonomy" id="588596"/>
    <lineage>
        <taxon>Eukaryota</taxon>
        <taxon>Fungi</taxon>
        <taxon>Fungi incertae sedis</taxon>
        <taxon>Mucoromycota</taxon>
        <taxon>Glomeromycotina</taxon>
        <taxon>Glomeromycetes</taxon>
        <taxon>Glomerales</taxon>
        <taxon>Glomeraceae</taxon>
        <taxon>Rhizophagus</taxon>
    </lineage>
</organism>
<dbReference type="Proteomes" id="UP000234323">
    <property type="component" value="Unassembled WGS sequence"/>
</dbReference>
<reference evidence="1 2" key="1">
    <citation type="submission" date="2015-10" db="EMBL/GenBank/DDBJ databases">
        <title>Genome analyses suggest a sexual origin of heterokaryosis in a supposedly ancient asexual fungus.</title>
        <authorList>
            <person name="Ropars J."/>
            <person name="Sedzielewska K."/>
            <person name="Noel J."/>
            <person name="Charron P."/>
            <person name="Farinelli L."/>
            <person name="Marton T."/>
            <person name="Kruger M."/>
            <person name="Pelin A."/>
            <person name="Brachmann A."/>
            <person name="Corradi N."/>
        </authorList>
    </citation>
    <scope>NUCLEOTIDE SEQUENCE [LARGE SCALE GENOMIC DNA]</scope>
    <source>
        <strain evidence="1 2">A4</strain>
    </source>
</reference>
<dbReference type="VEuPathDB" id="FungiDB:RhiirFUN_003018"/>
<dbReference type="EMBL" id="LLXI01000763">
    <property type="protein sequence ID" value="PKY49601.1"/>
    <property type="molecule type" value="Genomic_DNA"/>
</dbReference>
<dbReference type="AlphaFoldDB" id="A0A2I1GSJ2"/>
<sequence length="198" mass="23505">MLYFLLDICGAFNINWRYFDHIGVWVWYGWVLIQKNLLPQTFRGRTCEIIISEYDYRQMLGRVEALGYNTQALQDRLRRAVTTGQFLCEYDNGLIIFKPNSMWRMIKNQTTGRRYSSARGGLRIVGKRIGLTNDVQIIKLEENFDESVPAERQEYQNFLRREAKGVTYFTHQMGSQHGRPLDILLDEDRSNRNYRPIY</sequence>
<evidence type="ECO:0000313" key="2">
    <source>
        <dbReference type="Proteomes" id="UP000234323"/>
    </source>
</evidence>
<evidence type="ECO:0000313" key="1">
    <source>
        <dbReference type="EMBL" id="PKY49601.1"/>
    </source>
</evidence>
<name>A0A2I1GSJ2_9GLOM</name>